<gene>
    <name evidence="1" type="ORF">NSMM_490034</name>
</gene>
<keyword evidence="2" id="KW-1185">Reference proteome</keyword>
<evidence type="ECO:0000313" key="2">
    <source>
        <dbReference type="Proteomes" id="UP000198729"/>
    </source>
</evidence>
<organism evidence="1 2">
    <name type="scientific">Nitrosomonas mobilis</name>
    <dbReference type="NCBI Taxonomy" id="51642"/>
    <lineage>
        <taxon>Bacteria</taxon>
        <taxon>Pseudomonadati</taxon>
        <taxon>Pseudomonadota</taxon>
        <taxon>Betaproteobacteria</taxon>
        <taxon>Nitrosomonadales</taxon>
        <taxon>Nitrosomonadaceae</taxon>
        <taxon>Nitrosomonas</taxon>
    </lineage>
</organism>
<dbReference type="EMBL" id="FMWO01000057">
    <property type="protein sequence ID" value="SCZ86145.1"/>
    <property type="molecule type" value="Genomic_DNA"/>
</dbReference>
<accession>A0A1G5SG22</accession>
<dbReference type="AlphaFoldDB" id="A0A1G5SG22"/>
<dbReference type="Proteomes" id="UP000198729">
    <property type="component" value="Unassembled WGS sequence"/>
</dbReference>
<protein>
    <submittedName>
        <fullName evidence="1">Uncharacterized protein</fullName>
    </submittedName>
</protein>
<reference evidence="1 2" key="1">
    <citation type="submission" date="2016-10" db="EMBL/GenBank/DDBJ databases">
        <authorList>
            <person name="de Groot N.N."/>
        </authorList>
    </citation>
    <scope>NUCLEOTIDE SEQUENCE [LARGE SCALE GENOMIC DNA]</scope>
    <source>
        <strain evidence="1">1</strain>
    </source>
</reference>
<sequence length="35" mass="4006">MLAAQVSEHFQAILGYLLDEDWTTPRLIEMVTTPD</sequence>
<proteinExistence type="predicted"/>
<evidence type="ECO:0000313" key="1">
    <source>
        <dbReference type="EMBL" id="SCZ86145.1"/>
    </source>
</evidence>
<name>A0A1G5SG22_9PROT</name>